<dbReference type="EMBL" id="HBIX01011448">
    <property type="protein sequence ID" value="CAE0715866.1"/>
    <property type="molecule type" value="Transcribed_RNA"/>
</dbReference>
<proteinExistence type="predicted"/>
<evidence type="ECO:0000256" key="5">
    <source>
        <dbReference type="ARBA" id="ARBA00023136"/>
    </source>
</evidence>
<feature type="compositionally biased region" description="Low complexity" evidence="6">
    <location>
        <begin position="172"/>
        <end position="205"/>
    </location>
</feature>
<organism evidence="7">
    <name type="scientific">Pseudo-nitzschia australis</name>
    <dbReference type="NCBI Taxonomy" id="44445"/>
    <lineage>
        <taxon>Eukaryota</taxon>
        <taxon>Sar</taxon>
        <taxon>Stramenopiles</taxon>
        <taxon>Ochrophyta</taxon>
        <taxon>Bacillariophyta</taxon>
        <taxon>Bacillariophyceae</taxon>
        <taxon>Bacillariophycidae</taxon>
        <taxon>Bacillariales</taxon>
        <taxon>Bacillariaceae</taxon>
        <taxon>Pseudo-nitzschia</taxon>
    </lineage>
</organism>
<dbReference type="Gene3D" id="3.90.550.10">
    <property type="entry name" value="Spore Coat Polysaccharide Biosynthesis Protein SpsA, Chain A"/>
    <property type="match status" value="1"/>
</dbReference>
<feature type="region of interest" description="Disordered" evidence="6">
    <location>
        <begin position="1"/>
        <end position="29"/>
    </location>
</feature>
<accession>A0A7S4AIE1</accession>
<name>A0A7S4AIE1_9STRA</name>
<gene>
    <name evidence="7" type="ORF">PAUS00366_LOCUS8618</name>
</gene>
<dbReference type="InterPro" id="IPR029044">
    <property type="entry name" value="Nucleotide-diphossugar_trans"/>
</dbReference>
<evidence type="ECO:0000256" key="2">
    <source>
        <dbReference type="ARBA" id="ARBA00022475"/>
    </source>
</evidence>
<feature type="region of interest" description="Disordered" evidence="6">
    <location>
        <begin position="261"/>
        <end position="283"/>
    </location>
</feature>
<feature type="region of interest" description="Disordered" evidence="6">
    <location>
        <begin position="147"/>
        <end position="214"/>
    </location>
</feature>
<feature type="compositionally biased region" description="Low complexity" evidence="6">
    <location>
        <begin position="264"/>
        <end position="277"/>
    </location>
</feature>
<keyword evidence="2" id="KW-1003">Cell membrane</keyword>
<dbReference type="SUPFAM" id="SSF53448">
    <property type="entry name" value="Nucleotide-diphospho-sugar transferases"/>
    <property type="match status" value="1"/>
</dbReference>
<dbReference type="GO" id="GO:0005886">
    <property type="term" value="C:plasma membrane"/>
    <property type="evidence" value="ECO:0007669"/>
    <property type="project" value="UniProtKB-SubCell"/>
</dbReference>
<evidence type="ECO:0000313" key="7">
    <source>
        <dbReference type="EMBL" id="CAE0715866.1"/>
    </source>
</evidence>
<comment type="subcellular location">
    <subcellularLocation>
        <location evidence="1">Cell membrane</location>
    </subcellularLocation>
</comment>
<evidence type="ECO:0000256" key="4">
    <source>
        <dbReference type="ARBA" id="ARBA00022679"/>
    </source>
</evidence>
<dbReference type="PANTHER" id="PTHR43646">
    <property type="entry name" value="GLYCOSYLTRANSFERASE"/>
    <property type="match status" value="1"/>
</dbReference>
<feature type="region of interest" description="Disordered" evidence="6">
    <location>
        <begin position="393"/>
        <end position="431"/>
    </location>
</feature>
<dbReference type="PANTHER" id="PTHR43646:SF2">
    <property type="entry name" value="GLYCOSYLTRANSFERASE 2-LIKE DOMAIN-CONTAINING PROTEIN"/>
    <property type="match status" value="1"/>
</dbReference>
<evidence type="ECO:0008006" key="8">
    <source>
        <dbReference type="Google" id="ProtNLM"/>
    </source>
</evidence>
<keyword evidence="4" id="KW-0808">Transferase</keyword>
<reference evidence="7" key="1">
    <citation type="submission" date="2021-01" db="EMBL/GenBank/DDBJ databases">
        <authorList>
            <person name="Corre E."/>
            <person name="Pelletier E."/>
            <person name="Niang G."/>
            <person name="Scheremetjew M."/>
            <person name="Finn R."/>
            <person name="Kale V."/>
            <person name="Holt S."/>
            <person name="Cochrane G."/>
            <person name="Meng A."/>
            <person name="Brown T."/>
            <person name="Cohen L."/>
        </authorList>
    </citation>
    <scope>NUCLEOTIDE SEQUENCE</scope>
    <source>
        <strain evidence="7">10249 10 AB</strain>
    </source>
</reference>
<feature type="compositionally biased region" description="Low complexity" evidence="6">
    <location>
        <begin position="418"/>
        <end position="431"/>
    </location>
</feature>
<feature type="compositionally biased region" description="Low complexity" evidence="6">
    <location>
        <begin position="393"/>
        <end position="408"/>
    </location>
</feature>
<protein>
    <recommendedName>
        <fullName evidence="8">Glycosyltransferase 2-like domain-containing protein</fullName>
    </recommendedName>
</protein>
<evidence type="ECO:0000256" key="1">
    <source>
        <dbReference type="ARBA" id="ARBA00004236"/>
    </source>
</evidence>
<keyword evidence="3" id="KW-0328">Glycosyltransferase</keyword>
<dbReference type="GO" id="GO:0016757">
    <property type="term" value="F:glycosyltransferase activity"/>
    <property type="evidence" value="ECO:0007669"/>
    <property type="project" value="UniProtKB-KW"/>
</dbReference>
<keyword evidence="5" id="KW-0472">Membrane</keyword>
<dbReference type="AlphaFoldDB" id="A0A7S4AIE1"/>
<evidence type="ECO:0000256" key="6">
    <source>
        <dbReference type="SAM" id="MobiDB-lite"/>
    </source>
</evidence>
<sequence>MSSTVSLSSSSSFPTPMPMSSSSSSPPSTTKTISLVLEFLLKLTKFAGQNKVPILEWVLAWTTVVVFGIRYLIDYARLRWKLYRLASMVVRNDDEYGYDSSNSSNNADYGLCDRISLCPLAHTRAELSVTAEARWERLRSALLVSSSVGDSDGTATTSAASDGDRTDELIRSSSSNDDNGSTDSGCCSSRCSSDTSTGYSSSTSTKSKKQQAAASRIAQTTKEWTDEDWIRVFRSDLDVRREASYLMRALRLEQAAAAKEDVASDSSISTSSTQQQKSKPRQKTGLGALAVLSKLWRLWPQLLELPESVVTSSTGNDNNNSNDRLHDISLIVPMYKERVTDIGYTLNRAFHNCKGDPKTIQVVVVHVQAHVHDDENDNDNDGSLLRRQLLLQQHEQQQQREQNPQQQNDEGNDRTNELSSSPSSSPPSLSSCCWGELNVVLIPFGEGGGRGKTLNIGAKHATAPILTFLHADTMVPTGWDQQIKRALSLSENNNNNNNATTSGETNARRFFPHACAFTMAIDDGNNSDDNTATSSNKALPAGLLGAEWLGVLRCHCGLPYGDSVLSFGRPMFDYMGGYPEQPLMEDYEAMDWLRLRSVLLSTIHKNKNNNNKSGTGRGAEGLVLLPGRAKCSPRRWQKYGVAYTSLINAMCIFRYSSNATAEDLFDFYYHCNNGGRGGGGGGAVSKKKEQN</sequence>
<evidence type="ECO:0000256" key="3">
    <source>
        <dbReference type="ARBA" id="ARBA00022676"/>
    </source>
</evidence>